<accession>A0A137P535</accession>
<dbReference type="AlphaFoldDB" id="A0A137P535"/>
<evidence type="ECO:0000313" key="2">
    <source>
        <dbReference type="EMBL" id="KXN70059.1"/>
    </source>
</evidence>
<organism evidence="2 3">
    <name type="scientific">Conidiobolus coronatus (strain ATCC 28846 / CBS 209.66 / NRRL 28638)</name>
    <name type="common">Delacroixia coronata</name>
    <dbReference type="NCBI Taxonomy" id="796925"/>
    <lineage>
        <taxon>Eukaryota</taxon>
        <taxon>Fungi</taxon>
        <taxon>Fungi incertae sedis</taxon>
        <taxon>Zoopagomycota</taxon>
        <taxon>Entomophthoromycotina</taxon>
        <taxon>Entomophthoromycetes</taxon>
        <taxon>Entomophthorales</taxon>
        <taxon>Ancylistaceae</taxon>
        <taxon>Conidiobolus</taxon>
    </lineage>
</organism>
<dbReference type="Gene3D" id="3.40.50.1820">
    <property type="entry name" value="alpha/beta hydrolase"/>
    <property type="match status" value="1"/>
</dbReference>
<evidence type="ECO:0000259" key="1">
    <source>
        <dbReference type="Pfam" id="PF12146"/>
    </source>
</evidence>
<feature type="domain" description="Serine aminopeptidase S33" evidence="1">
    <location>
        <begin position="38"/>
        <end position="181"/>
    </location>
</feature>
<dbReference type="Pfam" id="PF12146">
    <property type="entry name" value="Hydrolase_4"/>
    <property type="match status" value="1"/>
</dbReference>
<dbReference type="STRING" id="796925.A0A137P535"/>
<sequence length="295" mass="33890">MIINKLKDNEYKVQIANKSKLNLIGNLIINSRNSTFNRRLLIICHGLLDTKESPVIDYIQNAIFTYENSSFDILKFDFAGNGESEGMTTYSDYPGQVEDLKDWIDAFQNKTIELPSSKGEDSYRFTVDVVSGHSKGGTVVMLYASKYPEIENIINLSGRCKLQECSLHRFKKEQLKQLEEVGKFKWKQMASSVTPEHIRDVYVLASDFDWRQKFDYECYKAILNNPNRLVHTIHGTKDSVVPYEDAIMFDQLVKPSHILHSIKDAGHVFNSEAEQLELKSCLHKCLDNLKHSVKL</sequence>
<dbReference type="PANTHER" id="PTHR42886">
    <property type="entry name" value="RE40534P-RELATED"/>
    <property type="match status" value="1"/>
</dbReference>
<dbReference type="OMA" id="LYASMNH"/>
<dbReference type="EMBL" id="KQ964514">
    <property type="protein sequence ID" value="KXN70059.1"/>
    <property type="molecule type" value="Genomic_DNA"/>
</dbReference>
<protein>
    <submittedName>
        <fullName evidence="2">Alpha/beta-hydrolase</fullName>
    </submittedName>
</protein>
<dbReference type="SUPFAM" id="SSF53474">
    <property type="entry name" value="alpha/beta-Hydrolases"/>
    <property type="match status" value="1"/>
</dbReference>
<dbReference type="Proteomes" id="UP000070444">
    <property type="component" value="Unassembled WGS sequence"/>
</dbReference>
<gene>
    <name evidence="2" type="ORF">CONCODRAFT_79018</name>
</gene>
<keyword evidence="2" id="KW-0378">Hydrolase</keyword>
<dbReference type="PANTHER" id="PTHR42886:SF53">
    <property type="entry name" value="ALPHA_BETA-HYDROLASES SUPERFAMILY PROTEIN"/>
    <property type="match status" value="1"/>
</dbReference>
<proteinExistence type="predicted"/>
<dbReference type="GO" id="GO:0016787">
    <property type="term" value="F:hydrolase activity"/>
    <property type="evidence" value="ECO:0007669"/>
    <property type="project" value="UniProtKB-KW"/>
</dbReference>
<name>A0A137P535_CONC2</name>
<keyword evidence="3" id="KW-1185">Reference proteome</keyword>
<dbReference type="InterPro" id="IPR029058">
    <property type="entry name" value="AB_hydrolase_fold"/>
</dbReference>
<evidence type="ECO:0000313" key="3">
    <source>
        <dbReference type="Proteomes" id="UP000070444"/>
    </source>
</evidence>
<reference evidence="2 3" key="1">
    <citation type="journal article" date="2015" name="Genome Biol. Evol.">
        <title>Phylogenomic analyses indicate that early fungi evolved digesting cell walls of algal ancestors of land plants.</title>
        <authorList>
            <person name="Chang Y."/>
            <person name="Wang S."/>
            <person name="Sekimoto S."/>
            <person name="Aerts A.L."/>
            <person name="Choi C."/>
            <person name="Clum A."/>
            <person name="LaButti K.M."/>
            <person name="Lindquist E.A."/>
            <person name="Yee Ngan C."/>
            <person name="Ohm R.A."/>
            <person name="Salamov A.A."/>
            <person name="Grigoriev I.V."/>
            <person name="Spatafora J.W."/>
            <person name="Berbee M.L."/>
        </authorList>
    </citation>
    <scope>NUCLEOTIDE SEQUENCE [LARGE SCALE GENOMIC DNA]</scope>
    <source>
        <strain evidence="2 3">NRRL 28638</strain>
    </source>
</reference>
<dbReference type="OrthoDB" id="9988524at2759"/>
<dbReference type="InterPro" id="IPR022742">
    <property type="entry name" value="Hydrolase_4"/>
</dbReference>